<dbReference type="AlphaFoldDB" id="A0A316VLC8"/>
<comment type="subcellular location">
    <subcellularLocation>
        <location evidence="1">Mitochondrion membrane</location>
        <topology evidence="1">Multi-pass membrane protein</topology>
    </subcellularLocation>
</comment>
<dbReference type="PRINTS" id="PR00926">
    <property type="entry name" value="MITOCARRIER"/>
</dbReference>
<evidence type="ECO:0000256" key="10">
    <source>
        <dbReference type="RuleBase" id="RU000488"/>
    </source>
</evidence>
<dbReference type="OrthoDB" id="409586at2759"/>
<keyword evidence="5" id="KW-0677">Repeat</keyword>
<dbReference type="GO" id="GO:0000064">
    <property type="term" value="F:L-ornithine transmembrane transporter activity"/>
    <property type="evidence" value="ECO:0007669"/>
    <property type="project" value="TreeGrafter"/>
</dbReference>
<dbReference type="FunCoup" id="A0A316VLC8">
    <property type="interactions" value="123"/>
</dbReference>
<evidence type="ECO:0000313" key="11">
    <source>
        <dbReference type="EMBL" id="PWN37173.1"/>
    </source>
</evidence>
<feature type="repeat" description="Solcar" evidence="9">
    <location>
        <begin position="199"/>
        <end position="288"/>
    </location>
</feature>
<evidence type="ECO:0000256" key="4">
    <source>
        <dbReference type="ARBA" id="ARBA00022692"/>
    </source>
</evidence>
<dbReference type="EMBL" id="KZ819602">
    <property type="protein sequence ID" value="PWN37173.1"/>
    <property type="molecule type" value="Genomic_DNA"/>
</dbReference>
<keyword evidence="12" id="KW-1185">Reference proteome</keyword>
<keyword evidence="6" id="KW-1133">Transmembrane helix</keyword>
<dbReference type="Proteomes" id="UP000245771">
    <property type="component" value="Unassembled WGS sequence"/>
</dbReference>
<evidence type="ECO:0000256" key="6">
    <source>
        <dbReference type="ARBA" id="ARBA00022989"/>
    </source>
</evidence>
<organism evidence="11 12">
    <name type="scientific">Meira miltonrushii</name>
    <dbReference type="NCBI Taxonomy" id="1280837"/>
    <lineage>
        <taxon>Eukaryota</taxon>
        <taxon>Fungi</taxon>
        <taxon>Dikarya</taxon>
        <taxon>Basidiomycota</taxon>
        <taxon>Ustilaginomycotina</taxon>
        <taxon>Exobasidiomycetes</taxon>
        <taxon>Exobasidiales</taxon>
        <taxon>Brachybasidiaceae</taxon>
        <taxon>Meira</taxon>
    </lineage>
</organism>
<evidence type="ECO:0000256" key="8">
    <source>
        <dbReference type="ARBA" id="ARBA00023136"/>
    </source>
</evidence>
<dbReference type="GO" id="GO:0031966">
    <property type="term" value="C:mitochondrial membrane"/>
    <property type="evidence" value="ECO:0007669"/>
    <property type="project" value="UniProtKB-SubCell"/>
</dbReference>
<feature type="repeat" description="Solcar" evidence="9">
    <location>
        <begin position="104"/>
        <end position="189"/>
    </location>
</feature>
<gene>
    <name evidence="11" type="ORF">FA14DRAFT_159341</name>
</gene>
<dbReference type="PANTHER" id="PTHR45624:SF12">
    <property type="entry name" value="MITOCHONDRIAL ORNITHINE TRANSPORTER 1"/>
    <property type="match status" value="1"/>
</dbReference>
<keyword evidence="8 9" id="KW-0472">Membrane</keyword>
<dbReference type="InterPro" id="IPR050567">
    <property type="entry name" value="Mitochondrial_Carrier"/>
</dbReference>
<dbReference type="SUPFAM" id="SSF103506">
    <property type="entry name" value="Mitochondrial carrier"/>
    <property type="match status" value="1"/>
</dbReference>
<accession>A0A316VLC8</accession>
<dbReference type="PANTHER" id="PTHR45624">
    <property type="entry name" value="MITOCHONDRIAL BASIC AMINO ACIDS TRANSPORTER-RELATED"/>
    <property type="match status" value="1"/>
</dbReference>
<keyword evidence="4 9" id="KW-0812">Transmembrane</keyword>
<dbReference type="GO" id="GO:1990575">
    <property type="term" value="P:mitochondrial L-ornithine transmembrane transport"/>
    <property type="evidence" value="ECO:0007669"/>
    <property type="project" value="TreeGrafter"/>
</dbReference>
<keyword evidence="3 10" id="KW-0813">Transport</keyword>
<dbReference type="GeneID" id="37019948"/>
<dbReference type="InterPro" id="IPR023395">
    <property type="entry name" value="MCP_dom_sf"/>
</dbReference>
<dbReference type="RefSeq" id="XP_025357475.1">
    <property type="nucleotide sequence ID" value="XM_025498167.1"/>
</dbReference>
<comment type="similarity">
    <text evidence="2 10">Belongs to the mitochondrial carrier (TC 2.A.29) family.</text>
</comment>
<evidence type="ECO:0000256" key="7">
    <source>
        <dbReference type="ARBA" id="ARBA00023128"/>
    </source>
</evidence>
<feature type="repeat" description="Solcar" evidence="9">
    <location>
        <begin position="7"/>
        <end position="89"/>
    </location>
</feature>
<name>A0A316VLC8_9BASI</name>
<evidence type="ECO:0000256" key="2">
    <source>
        <dbReference type="ARBA" id="ARBA00006375"/>
    </source>
</evidence>
<evidence type="ECO:0000256" key="5">
    <source>
        <dbReference type="ARBA" id="ARBA00022737"/>
    </source>
</evidence>
<dbReference type="InParanoid" id="A0A316VLC8"/>
<dbReference type="STRING" id="1280837.A0A316VLC8"/>
<evidence type="ECO:0000313" key="12">
    <source>
        <dbReference type="Proteomes" id="UP000245771"/>
    </source>
</evidence>
<dbReference type="Pfam" id="PF00153">
    <property type="entry name" value="Mito_carr"/>
    <property type="match status" value="3"/>
</dbReference>
<reference evidence="11 12" key="1">
    <citation type="journal article" date="2018" name="Mol. Biol. Evol.">
        <title>Broad Genomic Sampling Reveals a Smut Pathogenic Ancestry of the Fungal Clade Ustilaginomycotina.</title>
        <authorList>
            <person name="Kijpornyongpan T."/>
            <person name="Mondo S.J."/>
            <person name="Barry K."/>
            <person name="Sandor L."/>
            <person name="Lee J."/>
            <person name="Lipzen A."/>
            <person name="Pangilinan J."/>
            <person name="LaButti K."/>
            <person name="Hainaut M."/>
            <person name="Henrissat B."/>
            <person name="Grigoriev I.V."/>
            <person name="Spatafora J.W."/>
            <person name="Aime M.C."/>
        </authorList>
    </citation>
    <scope>NUCLEOTIDE SEQUENCE [LARGE SCALE GENOMIC DNA]</scope>
    <source>
        <strain evidence="11 12">MCA 3882</strain>
    </source>
</reference>
<keyword evidence="7" id="KW-0496">Mitochondrion</keyword>
<dbReference type="InterPro" id="IPR018108">
    <property type="entry name" value="MCP_transmembrane"/>
</dbReference>
<evidence type="ECO:0000256" key="9">
    <source>
        <dbReference type="PROSITE-ProRule" id="PRU00282"/>
    </source>
</evidence>
<dbReference type="InterPro" id="IPR002067">
    <property type="entry name" value="MCP"/>
</dbReference>
<protein>
    <submittedName>
        <fullName evidence="11">Putative YMC1-protein of the mitochondrial carrier family</fullName>
    </submittedName>
</protein>
<evidence type="ECO:0000256" key="3">
    <source>
        <dbReference type="ARBA" id="ARBA00022448"/>
    </source>
</evidence>
<proteinExistence type="inferred from homology"/>
<sequence length="295" mass="31914">MAISKSSRDVLSGTAGGITQVLVGQPFDIVKVRLQTAVPGTYTGIGDCAGQIWKKYGFRGFYSGTLTPLLGVGACVSIQFGVVGAGKRLFQQKQDERYGKGTRLTNGQLYTSGALAGIANSFVAGPVEHIRIRLQAQQERVFTGPLDCARKITAQSGITGLFRGMTATIIREGHGAGIYFLTYEYLVQRTLNGRPREELSNVMAMLFGASAGVALWLSAYPIDVVKSRMQTDAIIPSKRAYPSTLHCIRSIWQTAGLQGFLRGLTPTLVRAPFANAATFVAYEMASRELNKYVVE</sequence>
<dbReference type="PROSITE" id="PS50920">
    <property type="entry name" value="SOLCAR"/>
    <property type="match status" value="3"/>
</dbReference>
<dbReference type="Gene3D" id="1.50.40.10">
    <property type="entry name" value="Mitochondrial carrier domain"/>
    <property type="match status" value="2"/>
</dbReference>
<evidence type="ECO:0000256" key="1">
    <source>
        <dbReference type="ARBA" id="ARBA00004225"/>
    </source>
</evidence>